<dbReference type="EMBL" id="JAGMWN010000005">
    <property type="protein sequence ID" value="MBP5857892.1"/>
    <property type="molecule type" value="Genomic_DNA"/>
</dbReference>
<protein>
    <submittedName>
        <fullName evidence="1">Uncharacterized protein</fullName>
    </submittedName>
</protein>
<dbReference type="Proteomes" id="UP000672602">
    <property type="component" value="Unassembled WGS sequence"/>
</dbReference>
<keyword evidence="2" id="KW-1185">Reference proteome</keyword>
<evidence type="ECO:0000313" key="2">
    <source>
        <dbReference type="Proteomes" id="UP000672602"/>
    </source>
</evidence>
<evidence type="ECO:0000313" key="1">
    <source>
        <dbReference type="EMBL" id="MBP5857892.1"/>
    </source>
</evidence>
<name>A0A8J7V3F5_9PROT</name>
<organism evidence="1 2">
    <name type="scientific">Marivibrio halodurans</name>
    <dbReference type="NCBI Taxonomy" id="2039722"/>
    <lineage>
        <taxon>Bacteria</taxon>
        <taxon>Pseudomonadati</taxon>
        <taxon>Pseudomonadota</taxon>
        <taxon>Alphaproteobacteria</taxon>
        <taxon>Rhodospirillales</taxon>
        <taxon>Rhodospirillaceae</taxon>
        <taxon>Marivibrio</taxon>
    </lineage>
</organism>
<accession>A0A8J7V3F5</accession>
<gene>
    <name evidence="1" type="ORF">KAJ83_12810</name>
</gene>
<dbReference type="RefSeq" id="WP_210682463.1">
    <property type="nucleotide sequence ID" value="NZ_JAGMWN010000005.1"/>
</dbReference>
<sequence>MAGTRLASYFDAMGDRERAERARTLALQAEAFSEWAASGHEAPVDVEFRLMEVETALEALHCEAGTAEQRDYQTCFTPEGGWENYFRAHGL</sequence>
<dbReference type="AlphaFoldDB" id="A0A8J7V3F5"/>
<reference evidence="1" key="1">
    <citation type="submission" date="2021-04" db="EMBL/GenBank/DDBJ databases">
        <authorList>
            <person name="Zhang D.-C."/>
        </authorList>
    </citation>
    <scope>NUCLEOTIDE SEQUENCE</scope>
    <source>
        <strain evidence="1">CGMCC 1.15697</strain>
    </source>
</reference>
<proteinExistence type="predicted"/>
<comment type="caution">
    <text evidence="1">The sequence shown here is derived from an EMBL/GenBank/DDBJ whole genome shotgun (WGS) entry which is preliminary data.</text>
</comment>